<evidence type="ECO:0000313" key="1">
    <source>
        <dbReference type="EMBL" id="EPS99533.1"/>
    </source>
</evidence>
<gene>
    <name evidence="1" type="ORF">FOMPIDRAFT_122945</name>
</gene>
<dbReference type="EMBL" id="KE504156">
    <property type="protein sequence ID" value="EPS99533.1"/>
    <property type="molecule type" value="Genomic_DNA"/>
</dbReference>
<name>S8E849_FOMSC</name>
<protein>
    <submittedName>
        <fullName evidence="1">Uncharacterized protein</fullName>
    </submittedName>
</protein>
<dbReference type="AlphaFoldDB" id="S8E849"/>
<dbReference type="Proteomes" id="UP000015241">
    <property type="component" value="Unassembled WGS sequence"/>
</dbReference>
<evidence type="ECO:0000313" key="2">
    <source>
        <dbReference type="Proteomes" id="UP000015241"/>
    </source>
</evidence>
<organism evidence="1 2">
    <name type="scientific">Fomitopsis schrenkii</name>
    <name type="common">Brown rot fungus</name>
    <dbReference type="NCBI Taxonomy" id="2126942"/>
    <lineage>
        <taxon>Eukaryota</taxon>
        <taxon>Fungi</taxon>
        <taxon>Dikarya</taxon>
        <taxon>Basidiomycota</taxon>
        <taxon>Agaricomycotina</taxon>
        <taxon>Agaricomycetes</taxon>
        <taxon>Polyporales</taxon>
        <taxon>Fomitopsis</taxon>
    </lineage>
</organism>
<dbReference type="HOGENOM" id="CLU_2941728_0_0_1"/>
<proteinExistence type="predicted"/>
<dbReference type="InParanoid" id="S8E849"/>
<accession>S8E849</accession>
<reference evidence="1 2" key="1">
    <citation type="journal article" date="2012" name="Science">
        <title>The Paleozoic origin of enzymatic lignin decomposition reconstructed from 31 fungal genomes.</title>
        <authorList>
            <person name="Floudas D."/>
            <person name="Binder M."/>
            <person name="Riley R."/>
            <person name="Barry K."/>
            <person name="Blanchette R.A."/>
            <person name="Henrissat B."/>
            <person name="Martinez A.T."/>
            <person name="Otillar R."/>
            <person name="Spatafora J.W."/>
            <person name="Yadav J.S."/>
            <person name="Aerts A."/>
            <person name="Benoit I."/>
            <person name="Boyd A."/>
            <person name="Carlson A."/>
            <person name="Copeland A."/>
            <person name="Coutinho P.M."/>
            <person name="de Vries R.P."/>
            <person name="Ferreira P."/>
            <person name="Findley K."/>
            <person name="Foster B."/>
            <person name="Gaskell J."/>
            <person name="Glotzer D."/>
            <person name="Gorecki P."/>
            <person name="Heitman J."/>
            <person name="Hesse C."/>
            <person name="Hori C."/>
            <person name="Igarashi K."/>
            <person name="Jurgens J.A."/>
            <person name="Kallen N."/>
            <person name="Kersten P."/>
            <person name="Kohler A."/>
            <person name="Kuees U."/>
            <person name="Kumar T.K.A."/>
            <person name="Kuo A."/>
            <person name="LaButti K."/>
            <person name="Larrondo L.F."/>
            <person name="Lindquist E."/>
            <person name="Ling A."/>
            <person name="Lombard V."/>
            <person name="Lucas S."/>
            <person name="Lundell T."/>
            <person name="Martin R."/>
            <person name="McLaughlin D.J."/>
            <person name="Morgenstern I."/>
            <person name="Morin E."/>
            <person name="Murat C."/>
            <person name="Nagy L.G."/>
            <person name="Nolan M."/>
            <person name="Ohm R.A."/>
            <person name="Patyshakuliyeva A."/>
            <person name="Rokas A."/>
            <person name="Ruiz-Duenas F.J."/>
            <person name="Sabat G."/>
            <person name="Salamov A."/>
            <person name="Samejima M."/>
            <person name="Schmutz J."/>
            <person name="Slot J.C."/>
            <person name="St John F."/>
            <person name="Stenlid J."/>
            <person name="Sun H."/>
            <person name="Sun S."/>
            <person name="Syed K."/>
            <person name="Tsang A."/>
            <person name="Wiebenga A."/>
            <person name="Young D."/>
            <person name="Pisabarro A."/>
            <person name="Eastwood D.C."/>
            <person name="Martin F."/>
            <person name="Cullen D."/>
            <person name="Grigoriev I.V."/>
            <person name="Hibbett D.S."/>
        </authorList>
    </citation>
    <scope>NUCLEOTIDE SEQUENCE</scope>
    <source>
        <strain evidence="2">FP-58527</strain>
    </source>
</reference>
<keyword evidence="2" id="KW-1185">Reference proteome</keyword>
<sequence length="60" mass="6809">MKEVNNWSSLSNQLQGMKKEPQAHRSQLYPYIALVLAVGEGGRRTWLSLTFKTSSLLASW</sequence>